<dbReference type="SUPFAM" id="SSF56801">
    <property type="entry name" value="Acetyl-CoA synthetase-like"/>
    <property type="match status" value="1"/>
</dbReference>
<dbReference type="InterPro" id="IPR045851">
    <property type="entry name" value="AMP-bd_C_sf"/>
</dbReference>
<keyword evidence="2 7" id="KW-0436">Ligase</keyword>
<sequence>MENFESQKASVYNVLLRAARDRMDKVAIVYEDSEITYAALLEKIERVIARLRSLNIRRGDVFAVYGQNHPEQLFCYYAASKTGAVFVPVNPNLTAAEVAYNFDHSGAKVLFYDDHVADTAREAVAADKLVHISELTSLPGEGEHVAAVASPDADFIITYSSGTTGNQKAVVLDQRAQTDVASSLARMWGISETDTTLVALPLGYLFGVSTAAATGLSVGGTVVLLRRFHPRDVLEALARYSVSVYHGVPTMFSMMMEYCEQRNLSFDLSHTRLLICSGAPLPDEVAERFVARFGKPLQNYYALTEVTPVFGRYYDDPVELPRGAIGKAAPGAVIKVLDADGAECGTDEPGEAFVRGAATLKRYAKDPELTAATLRDGLFRTGDLVSRDSNGFYYIVGRIKDIIIRGGHNISPAEVEKTIVSHPAVQDVAVVGVADGIFGEVPVAFVVPRANSKLSPDELISFVEERIADFKVPRTIHFENELPQGKTGKTDKKALKTLAERRASGT</sequence>
<dbReference type="GO" id="GO:0031956">
    <property type="term" value="F:medium-chain fatty acid-CoA ligase activity"/>
    <property type="evidence" value="ECO:0007669"/>
    <property type="project" value="TreeGrafter"/>
</dbReference>
<dbReference type="GO" id="GO:0006631">
    <property type="term" value="P:fatty acid metabolic process"/>
    <property type="evidence" value="ECO:0007669"/>
    <property type="project" value="TreeGrafter"/>
</dbReference>
<comment type="similarity">
    <text evidence="1">Belongs to the ATP-dependent AMP-binding enzyme family.</text>
</comment>
<accession>A0A859QJS8</accession>
<evidence type="ECO:0000256" key="1">
    <source>
        <dbReference type="ARBA" id="ARBA00006432"/>
    </source>
</evidence>
<dbReference type="PANTHER" id="PTHR43201">
    <property type="entry name" value="ACYL-COA SYNTHETASE"/>
    <property type="match status" value="1"/>
</dbReference>
<dbReference type="InterPro" id="IPR000873">
    <property type="entry name" value="AMP-dep_synth/lig_dom"/>
</dbReference>
<evidence type="ECO:0000313" key="8">
    <source>
        <dbReference type="Proteomes" id="UP000510721"/>
    </source>
</evidence>
<dbReference type="FunFam" id="3.30.300.30:FF:000008">
    <property type="entry name" value="2,3-dihydroxybenzoate-AMP ligase"/>
    <property type="match status" value="1"/>
</dbReference>
<keyword evidence="8" id="KW-1185">Reference proteome</keyword>
<proteinExistence type="inferred from homology"/>
<comment type="catalytic activity">
    <reaction evidence="3">
        <text>3-(methylsulfanyl)propanoate + ATP + CoA = 3-(methylsulfanyl)propanoyl-CoA + AMP + diphosphate</text>
        <dbReference type="Rhea" id="RHEA:43052"/>
        <dbReference type="ChEBI" id="CHEBI:30616"/>
        <dbReference type="ChEBI" id="CHEBI:33019"/>
        <dbReference type="ChEBI" id="CHEBI:49016"/>
        <dbReference type="ChEBI" id="CHEBI:57287"/>
        <dbReference type="ChEBI" id="CHEBI:82815"/>
        <dbReference type="ChEBI" id="CHEBI:456215"/>
        <dbReference type="EC" id="6.2.1.44"/>
    </reaction>
    <physiologicalReaction direction="left-to-right" evidence="3">
        <dbReference type="Rhea" id="RHEA:43053"/>
    </physiologicalReaction>
</comment>
<feature type="region of interest" description="Disordered" evidence="6">
    <location>
        <begin position="482"/>
        <end position="506"/>
    </location>
</feature>
<gene>
    <name evidence="7" type="ORF">FKV68_08785</name>
</gene>
<reference evidence="7 8" key="1">
    <citation type="submission" date="2019-06" db="EMBL/GenBank/DDBJ databases">
        <title>Complete genome sequence of Ensifer mexicanus ITTG R7 isolated from nodules of Acacia angustissima (Mill.) Kuntze.</title>
        <authorList>
            <person name="Rincon-Rosales R."/>
            <person name="Rogel M.A."/>
            <person name="Guerrero G."/>
            <person name="Rincon-Molina C.I."/>
            <person name="Lopez-Lopez A."/>
            <person name="Martinez-Romero E."/>
        </authorList>
    </citation>
    <scope>NUCLEOTIDE SEQUENCE [LARGE SCALE GENOMIC DNA]</scope>
    <source>
        <strain evidence="7 8">ITTG R7</strain>
    </source>
</reference>
<dbReference type="Gene3D" id="3.30.300.30">
    <property type="match status" value="1"/>
</dbReference>
<dbReference type="PANTHER" id="PTHR43201:SF8">
    <property type="entry name" value="ACYL-COA SYNTHETASE FAMILY MEMBER 3"/>
    <property type="match status" value="1"/>
</dbReference>
<evidence type="ECO:0000256" key="5">
    <source>
        <dbReference type="ARBA" id="ARBA00067668"/>
    </source>
</evidence>
<feature type="compositionally biased region" description="Basic and acidic residues" evidence="6">
    <location>
        <begin position="488"/>
        <end position="506"/>
    </location>
</feature>
<dbReference type="Proteomes" id="UP000510721">
    <property type="component" value="Chromosome"/>
</dbReference>
<evidence type="ECO:0000256" key="6">
    <source>
        <dbReference type="SAM" id="MobiDB-lite"/>
    </source>
</evidence>
<dbReference type="Pfam" id="PF00501">
    <property type="entry name" value="AMP-binding"/>
    <property type="match status" value="1"/>
</dbReference>
<dbReference type="Pfam" id="PF13193">
    <property type="entry name" value="AMP-binding_C"/>
    <property type="match status" value="1"/>
</dbReference>
<dbReference type="KEGG" id="emx:FKV68_08785"/>
<protein>
    <recommendedName>
        <fullName evidence="5">3-methylmercaptopropionyl-CoA ligase</fullName>
        <ecNumber evidence="4">6.2.1.44</ecNumber>
    </recommendedName>
</protein>
<dbReference type="EC" id="6.2.1.44" evidence="4"/>
<evidence type="ECO:0000256" key="4">
    <source>
        <dbReference type="ARBA" id="ARBA00066616"/>
    </source>
</evidence>
<evidence type="ECO:0000256" key="3">
    <source>
        <dbReference type="ARBA" id="ARBA00051915"/>
    </source>
</evidence>
<dbReference type="InterPro" id="IPR025110">
    <property type="entry name" value="AMP-bd_C"/>
</dbReference>
<dbReference type="AlphaFoldDB" id="A0A859QJS8"/>
<organism evidence="7 8">
    <name type="scientific">Sinorhizobium mexicanum</name>
    <dbReference type="NCBI Taxonomy" id="375549"/>
    <lineage>
        <taxon>Bacteria</taxon>
        <taxon>Pseudomonadati</taxon>
        <taxon>Pseudomonadota</taxon>
        <taxon>Alphaproteobacteria</taxon>
        <taxon>Hyphomicrobiales</taxon>
        <taxon>Rhizobiaceae</taxon>
        <taxon>Sinorhizobium/Ensifer group</taxon>
        <taxon>Sinorhizobium</taxon>
    </lineage>
</organism>
<dbReference type="Gene3D" id="3.40.50.12780">
    <property type="entry name" value="N-terminal domain of ligase-like"/>
    <property type="match status" value="1"/>
</dbReference>
<dbReference type="InterPro" id="IPR042099">
    <property type="entry name" value="ANL_N_sf"/>
</dbReference>
<name>A0A859QJS8_9HYPH</name>
<evidence type="ECO:0000256" key="2">
    <source>
        <dbReference type="ARBA" id="ARBA00022598"/>
    </source>
</evidence>
<evidence type="ECO:0000313" key="7">
    <source>
        <dbReference type="EMBL" id="QLL61537.1"/>
    </source>
</evidence>
<dbReference type="RefSeq" id="WP_180941088.1">
    <property type="nucleotide sequence ID" value="NZ_CP041238.1"/>
</dbReference>
<dbReference type="EMBL" id="CP041238">
    <property type="protein sequence ID" value="QLL61537.1"/>
    <property type="molecule type" value="Genomic_DNA"/>
</dbReference>